<feature type="domain" description="HTH araC/xylS-type" evidence="4">
    <location>
        <begin position="1"/>
        <end position="77"/>
    </location>
</feature>
<feature type="non-terminal residue" evidence="5">
    <location>
        <position position="1"/>
    </location>
</feature>
<dbReference type="Gene3D" id="1.10.10.60">
    <property type="entry name" value="Homeodomain-like"/>
    <property type="match status" value="1"/>
</dbReference>
<dbReference type="GO" id="GO:0005829">
    <property type="term" value="C:cytosol"/>
    <property type="evidence" value="ECO:0007669"/>
    <property type="project" value="TreeGrafter"/>
</dbReference>
<evidence type="ECO:0000259" key="4">
    <source>
        <dbReference type="PROSITE" id="PS01124"/>
    </source>
</evidence>
<dbReference type="PROSITE" id="PS01124">
    <property type="entry name" value="HTH_ARAC_FAMILY_2"/>
    <property type="match status" value="1"/>
</dbReference>
<evidence type="ECO:0000256" key="1">
    <source>
        <dbReference type="ARBA" id="ARBA00023015"/>
    </source>
</evidence>
<evidence type="ECO:0000256" key="2">
    <source>
        <dbReference type="ARBA" id="ARBA00023125"/>
    </source>
</evidence>
<dbReference type="GO" id="GO:0003700">
    <property type="term" value="F:DNA-binding transcription factor activity"/>
    <property type="evidence" value="ECO:0007669"/>
    <property type="project" value="InterPro"/>
</dbReference>
<dbReference type="Pfam" id="PF12833">
    <property type="entry name" value="HTH_18"/>
    <property type="match status" value="1"/>
</dbReference>
<dbReference type="SUPFAM" id="SSF46689">
    <property type="entry name" value="Homeodomain-like"/>
    <property type="match status" value="1"/>
</dbReference>
<evidence type="ECO:0000256" key="3">
    <source>
        <dbReference type="ARBA" id="ARBA00023163"/>
    </source>
</evidence>
<dbReference type="InterPro" id="IPR009057">
    <property type="entry name" value="Homeodomain-like_sf"/>
</dbReference>
<keyword evidence="3" id="KW-0804">Transcription</keyword>
<protein>
    <recommendedName>
        <fullName evidence="4">HTH araC/xylS-type domain-containing protein</fullName>
    </recommendedName>
</protein>
<dbReference type="SMART" id="SM00342">
    <property type="entry name" value="HTH_ARAC"/>
    <property type="match status" value="1"/>
</dbReference>
<gene>
    <name evidence="5" type="ORF">METZ01_LOCUS261449</name>
</gene>
<reference evidence="5" key="1">
    <citation type="submission" date="2018-05" db="EMBL/GenBank/DDBJ databases">
        <authorList>
            <person name="Lanie J.A."/>
            <person name="Ng W.-L."/>
            <person name="Kazmierczak K.M."/>
            <person name="Andrzejewski T.M."/>
            <person name="Davidsen T.M."/>
            <person name="Wayne K.J."/>
            <person name="Tettelin H."/>
            <person name="Glass J.I."/>
            <person name="Rusch D."/>
            <person name="Podicherti R."/>
            <person name="Tsui H.-C.T."/>
            <person name="Winkler M.E."/>
        </authorList>
    </citation>
    <scope>NUCLEOTIDE SEQUENCE</scope>
</reference>
<proteinExistence type="predicted"/>
<accession>A0A382JAH8</accession>
<name>A0A382JAH8_9ZZZZ</name>
<sequence length="81" mass="9662">RRLCLGARTLRRRLQELGTGYQQILDEVRRELAIEYLRTTSLTVQEIAELLGYSEVTNFRRAFLRWVEVSPCQYRKQFVVV</sequence>
<evidence type="ECO:0000313" key="5">
    <source>
        <dbReference type="EMBL" id="SVC08595.1"/>
    </source>
</evidence>
<dbReference type="PANTHER" id="PTHR47894">
    <property type="entry name" value="HTH-TYPE TRANSCRIPTIONAL REGULATOR GADX"/>
    <property type="match status" value="1"/>
</dbReference>
<organism evidence="5">
    <name type="scientific">marine metagenome</name>
    <dbReference type="NCBI Taxonomy" id="408172"/>
    <lineage>
        <taxon>unclassified sequences</taxon>
        <taxon>metagenomes</taxon>
        <taxon>ecological metagenomes</taxon>
    </lineage>
</organism>
<dbReference type="InterPro" id="IPR018060">
    <property type="entry name" value="HTH_AraC"/>
</dbReference>
<keyword evidence="2" id="KW-0238">DNA-binding</keyword>
<keyword evidence="1" id="KW-0805">Transcription regulation</keyword>
<dbReference type="EMBL" id="UINC01072740">
    <property type="protein sequence ID" value="SVC08595.1"/>
    <property type="molecule type" value="Genomic_DNA"/>
</dbReference>
<dbReference type="PANTHER" id="PTHR47894:SF1">
    <property type="entry name" value="HTH-TYPE TRANSCRIPTIONAL REGULATOR VQSM"/>
    <property type="match status" value="1"/>
</dbReference>
<dbReference type="AlphaFoldDB" id="A0A382JAH8"/>
<dbReference type="GO" id="GO:0000976">
    <property type="term" value="F:transcription cis-regulatory region binding"/>
    <property type="evidence" value="ECO:0007669"/>
    <property type="project" value="TreeGrafter"/>
</dbReference>